<organism evidence="3 4">
    <name type="scientific">Exidia glandulosa HHB12029</name>
    <dbReference type="NCBI Taxonomy" id="1314781"/>
    <lineage>
        <taxon>Eukaryota</taxon>
        <taxon>Fungi</taxon>
        <taxon>Dikarya</taxon>
        <taxon>Basidiomycota</taxon>
        <taxon>Agaricomycotina</taxon>
        <taxon>Agaricomycetes</taxon>
        <taxon>Auriculariales</taxon>
        <taxon>Exidiaceae</taxon>
        <taxon>Exidia</taxon>
    </lineage>
</organism>
<feature type="non-terminal residue" evidence="3">
    <location>
        <position position="363"/>
    </location>
</feature>
<accession>A0A165BCS7</accession>
<feature type="compositionally biased region" description="Acidic residues" evidence="2">
    <location>
        <begin position="218"/>
        <end position="236"/>
    </location>
</feature>
<proteinExistence type="predicted"/>
<evidence type="ECO:0000313" key="4">
    <source>
        <dbReference type="Proteomes" id="UP000077266"/>
    </source>
</evidence>
<evidence type="ECO:0000256" key="2">
    <source>
        <dbReference type="SAM" id="MobiDB-lite"/>
    </source>
</evidence>
<keyword evidence="1" id="KW-0175">Coiled coil</keyword>
<name>A0A165BCS7_EXIGL</name>
<dbReference type="AlphaFoldDB" id="A0A165BCS7"/>
<keyword evidence="4" id="KW-1185">Reference proteome</keyword>
<evidence type="ECO:0000313" key="3">
    <source>
        <dbReference type="EMBL" id="KZV80338.1"/>
    </source>
</evidence>
<evidence type="ECO:0008006" key="5">
    <source>
        <dbReference type="Google" id="ProtNLM"/>
    </source>
</evidence>
<feature type="region of interest" description="Disordered" evidence="2">
    <location>
        <begin position="166"/>
        <end position="248"/>
    </location>
</feature>
<feature type="compositionally biased region" description="Basic and acidic residues" evidence="2">
    <location>
        <begin position="202"/>
        <end position="216"/>
    </location>
</feature>
<protein>
    <recommendedName>
        <fullName evidence="5">Zn(2)-C6 fungal-type domain-containing protein</fullName>
    </recommendedName>
</protein>
<feature type="compositionally biased region" description="Basic and acidic residues" evidence="2">
    <location>
        <begin position="168"/>
        <end position="178"/>
    </location>
</feature>
<dbReference type="InParanoid" id="A0A165BCS7"/>
<dbReference type="EMBL" id="KV426494">
    <property type="protein sequence ID" value="KZV80338.1"/>
    <property type="molecule type" value="Genomic_DNA"/>
</dbReference>
<reference evidence="3 4" key="1">
    <citation type="journal article" date="2016" name="Mol. Biol. Evol.">
        <title>Comparative Genomics of Early-Diverging Mushroom-Forming Fungi Provides Insights into the Origins of Lignocellulose Decay Capabilities.</title>
        <authorList>
            <person name="Nagy L.G."/>
            <person name="Riley R."/>
            <person name="Tritt A."/>
            <person name="Adam C."/>
            <person name="Daum C."/>
            <person name="Floudas D."/>
            <person name="Sun H."/>
            <person name="Yadav J.S."/>
            <person name="Pangilinan J."/>
            <person name="Larsson K.H."/>
            <person name="Matsuura K."/>
            <person name="Barry K."/>
            <person name="Labutti K."/>
            <person name="Kuo R."/>
            <person name="Ohm R.A."/>
            <person name="Bhattacharya S.S."/>
            <person name="Shirouzu T."/>
            <person name="Yoshinaga Y."/>
            <person name="Martin F.M."/>
            <person name="Grigoriev I.V."/>
            <person name="Hibbett D.S."/>
        </authorList>
    </citation>
    <scope>NUCLEOTIDE SEQUENCE [LARGE SCALE GENOMIC DNA]</scope>
    <source>
        <strain evidence="3 4">HHB12029</strain>
    </source>
</reference>
<sequence length="363" mass="40756">MTRADSAAEPDVDAQRTALKDIRQRENFWRMLKVLFPVAPTNYPIVLDMLERWILLDEPKLERHDQIQADKRWDELCDAVDELSDAVDRKNRVSADAYGRFMLEATRCAWRWASYATGVPNDFNEEEYCWIALKEAADAVGGSLQQPPDLSAARARFAAHKATILEALGEKDDEREKTPPPPRVQGEFDAFLSRSKRSGRHSPLDESSNKRARVADNDSGEEEPLENEDELEDEDMDVPKSSSGSRRNLIKADAPFGVADGDLATKKCHRCEHAGVECVARLHKQSKRPAKCEYCARLGKPCYGVVWGPPVEEPAAVALHTVQASVDDLKASMESRLDGQAQEIKELKDMVQSLIQSINLRAR</sequence>
<evidence type="ECO:0000256" key="1">
    <source>
        <dbReference type="SAM" id="Coils"/>
    </source>
</evidence>
<dbReference type="Proteomes" id="UP000077266">
    <property type="component" value="Unassembled WGS sequence"/>
</dbReference>
<gene>
    <name evidence="3" type="ORF">EXIGLDRAFT_733222</name>
</gene>
<feature type="coiled-coil region" evidence="1">
    <location>
        <begin position="330"/>
        <end position="357"/>
    </location>
</feature>